<evidence type="ECO:0000313" key="2">
    <source>
        <dbReference type="Proteomes" id="UP000202710"/>
    </source>
</evidence>
<name>A0A185AMV6_9CAUD</name>
<dbReference type="EMBL" id="KM366100">
    <property type="protein sequence ID" value="AIT13802.1"/>
    <property type="molecule type" value="Genomic_DNA"/>
</dbReference>
<accession>A0A185AMV6</accession>
<dbReference type="OrthoDB" id="39991at10239"/>
<organism evidence="1 2">
    <name type="scientific">Staphylococcus phage BP39</name>
    <dbReference type="NCBI Taxonomy" id="1543206"/>
    <lineage>
        <taxon>Viruses</taxon>
        <taxon>Duplodnaviria</taxon>
        <taxon>Heunggongvirae</taxon>
        <taxon>Uroviricota</taxon>
        <taxon>Caudoviricetes</taxon>
        <taxon>Rountreeviridae</taxon>
        <taxon>Rakietenvirinae</taxon>
        <taxon>Rosenblumvirus</taxon>
        <taxon>Rosenblumvirus BP39</taxon>
    </lineage>
</organism>
<gene>
    <name evidence="1" type="ORF">BP39_01</name>
</gene>
<dbReference type="GeneID" id="29078825"/>
<proteinExistence type="predicted"/>
<dbReference type="Proteomes" id="UP000202710">
    <property type="component" value="Segment"/>
</dbReference>
<keyword evidence="2" id="KW-1185">Reference proteome</keyword>
<sequence length="54" mass="6395">MENVQPLQTYIFFKKNIVIVMGNTSTYELTLFVLEKDDFEQLDHNSPKKKSLMK</sequence>
<evidence type="ECO:0000313" key="1">
    <source>
        <dbReference type="EMBL" id="AIT13802.1"/>
    </source>
</evidence>
<dbReference type="RefSeq" id="YP_009283976.1">
    <property type="nucleotide sequence ID" value="NC_031046.1"/>
</dbReference>
<protein>
    <submittedName>
        <fullName evidence="1">Uncharacterized protein</fullName>
    </submittedName>
</protein>
<reference evidence="2" key="1">
    <citation type="submission" date="2014-08" db="EMBL/GenBank/DDBJ databases">
        <authorList>
            <person name="Mandeville R."/>
        </authorList>
    </citation>
    <scope>NUCLEOTIDE SEQUENCE [LARGE SCALE GENOMIC DNA]</scope>
</reference>
<dbReference type="KEGG" id="vg:29078825"/>